<evidence type="ECO:0000259" key="2">
    <source>
        <dbReference type="Pfam" id="PF01757"/>
    </source>
</evidence>
<feature type="transmembrane region" description="Helical" evidence="1">
    <location>
        <begin position="92"/>
        <end position="111"/>
    </location>
</feature>
<dbReference type="AlphaFoldDB" id="A0ABD5INV3"/>
<dbReference type="GO" id="GO:0016746">
    <property type="term" value="F:acyltransferase activity"/>
    <property type="evidence" value="ECO:0007669"/>
    <property type="project" value="UniProtKB-KW"/>
</dbReference>
<dbReference type="Pfam" id="PF01757">
    <property type="entry name" value="Acyl_transf_3"/>
    <property type="match status" value="1"/>
</dbReference>
<reference evidence="3 4" key="1">
    <citation type="submission" date="2023-11" db="EMBL/GenBank/DDBJ databases">
        <title>Detection of rare carbapenemases in Enterobacterales - comparison of two colorimetric and two CIM-based carbapenemase assays.</title>
        <authorList>
            <person name="Schaffarczyk L."/>
            <person name="Noster J."/>
            <person name="Stelzer Y."/>
            <person name="Sattler J."/>
            <person name="Gatermann S."/>
            <person name="Hamprecht A."/>
        </authorList>
    </citation>
    <scope>NUCLEOTIDE SEQUENCE [LARGE SCALE GENOMIC DNA]</scope>
    <source>
        <strain evidence="3 4">CIM-Carb-136</strain>
    </source>
</reference>
<feature type="transmembrane region" description="Helical" evidence="1">
    <location>
        <begin position="154"/>
        <end position="175"/>
    </location>
</feature>
<dbReference type="InterPro" id="IPR002656">
    <property type="entry name" value="Acyl_transf_3_dom"/>
</dbReference>
<feature type="transmembrane region" description="Helical" evidence="1">
    <location>
        <begin position="240"/>
        <end position="268"/>
    </location>
</feature>
<gene>
    <name evidence="3" type="ORF">SJ435_21510</name>
</gene>
<keyword evidence="3" id="KW-0808">Transferase</keyword>
<dbReference type="PANTHER" id="PTHR23028:SF53">
    <property type="entry name" value="ACYL_TRANSF_3 DOMAIN-CONTAINING PROTEIN"/>
    <property type="match status" value="1"/>
</dbReference>
<dbReference type="RefSeq" id="WP_319857661.1">
    <property type="nucleotide sequence ID" value="NZ_JAXABG010000018.1"/>
</dbReference>
<proteinExistence type="predicted"/>
<dbReference type="Proteomes" id="UP001275057">
    <property type="component" value="Unassembled WGS sequence"/>
</dbReference>
<feature type="transmembrane region" description="Helical" evidence="1">
    <location>
        <begin position="49"/>
        <end position="71"/>
    </location>
</feature>
<organism evidence="3 4">
    <name type="scientific">Serratia marcescens</name>
    <dbReference type="NCBI Taxonomy" id="615"/>
    <lineage>
        <taxon>Bacteria</taxon>
        <taxon>Pseudomonadati</taxon>
        <taxon>Pseudomonadota</taxon>
        <taxon>Gammaproteobacteria</taxon>
        <taxon>Enterobacterales</taxon>
        <taxon>Yersiniaceae</taxon>
        <taxon>Serratia</taxon>
    </lineage>
</organism>
<evidence type="ECO:0000256" key="1">
    <source>
        <dbReference type="SAM" id="Phobius"/>
    </source>
</evidence>
<dbReference type="PANTHER" id="PTHR23028">
    <property type="entry name" value="ACETYLTRANSFERASE"/>
    <property type="match status" value="1"/>
</dbReference>
<feature type="transmembrane region" description="Helical" evidence="1">
    <location>
        <begin position="182"/>
        <end position="205"/>
    </location>
</feature>
<protein>
    <submittedName>
        <fullName evidence="3">Acyltransferase</fullName>
        <ecNumber evidence="3">2.3.-.-</ecNumber>
    </submittedName>
</protein>
<dbReference type="EC" id="2.3.-.-" evidence="3"/>
<keyword evidence="3" id="KW-0012">Acyltransferase</keyword>
<feature type="domain" description="Acyltransferase 3" evidence="2">
    <location>
        <begin position="15"/>
        <end position="326"/>
    </location>
</feature>
<comment type="caution">
    <text evidence="3">The sequence shown here is derived from an EMBL/GenBank/DDBJ whole genome shotgun (WGS) entry which is preliminary data.</text>
</comment>
<evidence type="ECO:0000313" key="4">
    <source>
        <dbReference type="Proteomes" id="UP001275057"/>
    </source>
</evidence>
<name>A0ABD5INV3_SERMA</name>
<sequence>MAGLSVGNIISRGNNNLDLIRLLAAISVIVYHSFPLNPQWGLTDPIKDAFGYMTTGGLAVKVFFFISGLLVTNSLLSRKSTTHFVISRAFRIFPGLAFVLILTALVIGPLFTTMPLIDYFKSGQPIAYILKNLSLQTQYFLPGLFESNKYGINGSLWTIHYEVFAYIVLLGIYLLGVGRSQWLSSLVCLCIMIEPILPLKGVLFASSDNNAIYLLAPCFALGSLLAINKDLYKSNITIPVVIFASQFIFTNEAISSLLMCVSVCLALLHTSSFETVKKIRVRQDISYGVYLWGFPVQQVISQSFHFGFIVNVTLSILLTMAIALVSWVAIEKPAINFAKLILTKGTHPSSVRNTHK</sequence>
<accession>A0ABD5INV3</accession>
<evidence type="ECO:0000313" key="3">
    <source>
        <dbReference type="EMBL" id="MDX7084968.1"/>
    </source>
</evidence>
<feature type="transmembrane region" description="Helical" evidence="1">
    <location>
        <begin position="304"/>
        <end position="330"/>
    </location>
</feature>
<dbReference type="InterPro" id="IPR050879">
    <property type="entry name" value="Acyltransferase_3"/>
</dbReference>
<keyword evidence="1" id="KW-0472">Membrane</keyword>
<keyword evidence="1" id="KW-1133">Transmembrane helix</keyword>
<feature type="transmembrane region" description="Helical" evidence="1">
    <location>
        <begin position="211"/>
        <end position="228"/>
    </location>
</feature>
<dbReference type="EMBL" id="JAXABG010000018">
    <property type="protein sequence ID" value="MDX7084968.1"/>
    <property type="molecule type" value="Genomic_DNA"/>
</dbReference>
<keyword evidence="1" id="KW-0812">Transmembrane</keyword>
<feature type="transmembrane region" description="Helical" evidence="1">
    <location>
        <begin position="19"/>
        <end position="37"/>
    </location>
</feature>